<keyword evidence="5 10" id="KW-0812">Transmembrane</keyword>
<evidence type="ECO:0000256" key="7">
    <source>
        <dbReference type="ARBA" id="ARBA00022989"/>
    </source>
</evidence>
<feature type="compositionally biased region" description="Basic and acidic residues" evidence="11">
    <location>
        <begin position="716"/>
        <end position="726"/>
    </location>
</feature>
<dbReference type="OrthoDB" id="10248838at2759"/>
<keyword evidence="7 10" id="KW-1133">Transmembrane helix</keyword>
<feature type="compositionally biased region" description="Basic and acidic residues" evidence="11">
    <location>
        <begin position="955"/>
        <end position="966"/>
    </location>
</feature>
<evidence type="ECO:0000313" key="13">
    <source>
        <dbReference type="Proteomes" id="UP000054007"/>
    </source>
</evidence>
<dbReference type="Proteomes" id="UP000054007">
    <property type="component" value="Unassembled WGS sequence"/>
</dbReference>
<feature type="compositionally biased region" description="Basic and acidic residues" evidence="11">
    <location>
        <begin position="734"/>
        <end position="746"/>
    </location>
</feature>
<feature type="transmembrane region" description="Helical" evidence="10">
    <location>
        <begin position="27"/>
        <end position="46"/>
    </location>
</feature>
<evidence type="ECO:0000256" key="9">
    <source>
        <dbReference type="ARBA" id="ARBA00023180"/>
    </source>
</evidence>
<evidence type="ECO:0000256" key="8">
    <source>
        <dbReference type="ARBA" id="ARBA00023136"/>
    </source>
</evidence>
<dbReference type="PANTHER" id="PTHR31030:SF1">
    <property type="entry name" value="PLASMA MEMBRANE FUSION PROTEIN PRM1"/>
    <property type="match status" value="1"/>
</dbReference>
<keyword evidence="4 10" id="KW-1003">Cell membrane</keyword>
<comment type="caution">
    <text evidence="10">Lacks conserved residue(s) required for the propagation of feature annotation.</text>
</comment>
<feature type="transmembrane region" description="Helical" evidence="10">
    <location>
        <begin position="300"/>
        <end position="324"/>
    </location>
</feature>
<feature type="region of interest" description="Disordered" evidence="11">
    <location>
        <begin position="933"/>
        <end position="966"/>
    </location>
</feature>
<feature type="compositionally biased region" description="Polar residues" evidence="11">
    <location>
        <begin position="859"/>
        <end position="880"/>
    </location>
</feature>
<dbReference type="GO" id="GO:0043332">
    <property type="term" value="C:mating projection tip"/>
    <property type="evidence" value="ECO:0007669"/>
    <property type="project" value="UniProtKB-UniRule"/>
</dbReference>
<keyword evidence="6 10" id="KW-0184">Conjugation</keyword>
<dbReference type="AlphaFoldDB" id="A0A0D7AUV7"/>
<gene>
    <name evidence="12" type="ORF">CYLTODRAFT_495068</name>
</gene>
<evidence type="ECO:0000313" key="12">
    <source>
        <dbReference type="EMBL" id="KIY61770.1"/>
    </source>
</evidence>
<dbReference type="InterPro" id="IPR026777">
    <property type="entry name" value="PRM1"/>
</dbReference>
<feature type="region of interest" description="Disordered" evidence="11">
    <location>
        <begin position="858"/>
        <end position="908"/>
    </location>
</feature>
<evidence type="ECO:0000256" key="3">
    <source>
        <dbReference type="ARBA" id="ARBA00010780"/>
    </source>
</evidence>
<name>A0A0D7AUV7_9AGAR</name>
<protein>
    <recommendedName>
        <fullName evidence="10">Plasma membrane fusion protein PRM1</fullName>
    </recommendedName>
</protein>
<dbReference type="GO" id="GO:0005886">
    <property type="term" value="C:plasma membrane"/>
    <property type="evidence" value="ECO:0007669"/>
    <property type="project" value="UniProtKB-SubCell"/>
</dbReference>
<evidence type="ECO:0000256" key="2">
    <source>
        <dbReference type="ARBA" id="ARBA00004651"/>
    </source>
</evidence>
<comment type="subcellular location">
    <subcellularLocation>
        <location evidence="2 10">Cell membrane</location>
        <topology evidence="2 10">Multi-pass membrane protein</topology>
    </subcellularLocation>
</comment>
<evidence type="ECO:0000256" key="11">
    <source>
        <dbReference type="SAM" id="MobiDB-lite"/>
    </source>
</evidence>
<dbReference type="EMBL" id="KN880875">
    <property type="protein sequence ID" value="KIY61770.1"/>
    <property type="molecule type" value="Genomic_DNA"/>
</dbReference>
<keyword evidence="13" id="KW-1185">Reference proteome</keyword>
<dbReference type="GO" id="GO:0032220">
    <property type="term" value="P:plasma membrane fusion involved in cytogamy"/>
    <property type="evidence" value="ECO:0007669"/>
    <property type="project" value="TreeGrafter"/>
</dbReference>
<reference evidence="12 13" key="1">
    <citation type="journal article" date="2015" name="Fungal Genet. Biol.">
        <title>Evolution of novel wood decay mechanisms in Agaricales revealed by the genome sequences of Fistulina hepatica and Cylindrobasidium torrendii.</title>
        <authorList>
            <person name="Floudas D."/>
            <person name="Held B.W."/>
            <person name="Riley R."/>
            <person name="Nagy L.G."/>
            <person name="Koehler G."/>
            <person name="Ransdell A.S."/>
            <person name="Younus H."/>
            <person name="Chow J."/>
            <person name="Chiniquy J."/>
            <person name="Lipzen A."/>
            <person name="Tritt A."/>
            <person name="Sun H."/>
            <person name="Haridas S."/>
            <person name="LaButti K."/>
            <person name="Ohm R.A."/>
            <person name="Kues U."/>
            <person name="Blanchette R.A."/>
            <person name="Grigoriev I.V."/>
            <person name="Minto R.E."/>
            <person name="Hibbett D.S."/>
        </authorList>
    </citation>
    <scope>NUCLEOTIDE SEQUENCE [LARGE SCALE GENOMIC DNA]</scope>
    <source>
        <strain evidence="12 13">FP15055 ss-10</strain>
    </source>
</reference>
<keyword evidence="8 10" id="KW-0472">Membrane</keyword>
<dbReference type="PANTHER" id="PTHR31030">
    <property type="entry name" value="PLASMA MEMBRANE FUSION PROTEIN PRM1"/>
    <property type="match status" value="1"/>
</dbReference>
<keyword evidence="9" id="KW-0325">Glycoprotein</keyword>
<comment type="function">
    <text evidence="1 10">Involved in cell fusion during mating by stabilizing the plasma membrane fusion event.</text>
</comment>
<feature type="region of interest" description="Disordered" evidence="11">
    <location>
        <begin position="693"/>
        <end position="846"/>
    </location>
</feature>
<comment type="similarity">
    <text evidence="3 10">Belongs to the PRM1 family.</text>
</comment>
<feature type="compositionally biased region" description="Low complexity" evidence="11">
    <location>
        <begin position="792"/>
        <end position="801"/>
    </location>
</feature>
<feature type="transmembrane region" description="Helical" evidence="10">
    <location>
        <begin position="398"/>
        <end position="421"/>
    </location>
</feature>
<proteinExistence type="inferred from homology"/>
<evidence type="ECO:0000256" key="4">
    <source>
        <dbReference type="ARBA" id="ARBA00022475"/>
    </source>
</evidence>
<sequence length="966" mass="105930">MSFPPPPTYDAPYDTHTGLRPYLTLPYLYSLSWLAYPIISLIFVAFRLQSSLDSTNNAIDSAKANLISACKAAEEAATSTASMPRYLALAMNEQYSDAVNASLNAARATLVVSLTIMEAIINFIIDIYRSTLLCFVELVIRGGLAIMIGAVDELNKAVTTVASGIQDGIQSSISSANSVIQGAVDAINKVNPFDDVSAPTIDTPDLSGLNNVTLPDSFSQGIRDLNSSLPTFDDIKEKIKAVIDTPFELLKKEINETFAGMSMSPKGMPVPELSRVQFCQDMDTSVVDDLGHDLVKITKIAIILIVVVALILIGLNCLLEWYMWRSQERHFEYIRQAWATDPSVHHVQGESAHQVSLTNHNLLMLHNTSEHPLITRICNVMSARLHLSSAQHNNMQWFFSYIFYPPALACLLIGLFGLLAIELQLLAMQPLVDHYKEQAASTASGFSNTIALSLNANMQNQSAAYASSVNAQVDSMQTQINEGMFGWVENTTSTLNETIVEFYDAVQDGVSAVFEGTILEDAAQEFIHCLIGTKVEAIENALTFLHDNLQVDLPRMNNSALVLSQSQVDEASAPIAAAAIGSGDDDDGGVVGKLVNSYSNSLKKERITFGIFLGLWAFVVLMGICILLWHSRRESRERRRYNEQRGGPTGFVDPYVVGQPMYPPQMDTEKSAASPRRPFALFNFKRRAQAQAEPAIKPAHSWDSFFNEKTTGAPPMRERTISEPRKLLALNRKGKSEQLVPDRSEPDLYGDDAPAPLYSAPEKHEDTGNGSTWFGRLFSRKQEQPTAVRAISPPSSRSGSPRPKPNLRISVERAAAMPSPEVVAENPEDTSNHSRWSSSPVQPPIAPWARVLSPPFRWSKSSKPQPSSDVPQDVNSTSYEEPSAIPSLAPPLHHGFTGPADSGVAGFGRPRELQPMVAKPHGGSLKWLKMDPYAAGTPTQQPPTNPFATPFDDDAERRRETSNPFA</sequence>
<organism evidence="12 13">
    <name type="scientific">Cylindrobasidium torrendii FP15055 ss-10</name>
    <dbReference type="NCBI Taxonomy" id="1314674"/>
    <lineage>
        <taxon>Eukaryota</taxon>
        <taxon>Fungi</taxon>
        <taxon>Dikarya</taxon>
        <taxon>Basidiomycota</taxon>
        <taxon>Agaricomycotina</taxon>
        <taxon>Agaricomycetes</taxon>
        <taxon>Agaricomycetidae</taxon>
        <taxon>Agaricales</taxon>
        <taxon>Marasmiineae</taxon>
        <taxon>Physalacriaceae</taxon>
        <taxon>Cylindrobasidium</taxon>
    </lineage>
</organism>
<evidence type="ECO:0000256" key="6">
    <source>
        <dbReference type="ARBA" id="ARBA00022971"/>
    </source>
</evidence>
<feature type="transmembrane region" description="Helical" evidence="10">
    <location>
        <begin position="607"/>
        <end position="629"/>
    </location>
</feature>
<dbReference type="STRING" id="1314674.A0A0D7AUV7"/>
<evidence type="ECO:0000256" key="10">
    <source>
        <dbReference type="RuleBase" id="RU366035"/>
    </source>
</evidence>
<accession>A0A0D7AUV7</accession>
<evidence type="ECO:0000256" key="5">
    <source>
        <dbReference type="ARBA" id="ARBA00022692"/>
    </source>
</evidence>
<evidence type="ECO:0000256" key="1">
    <source>
        <dbReference type="ARBA" id="ARBA00002512"/>
    </source>
</evidence>